<organism evidence="6 7">
    <name type="scientific">Rhodobacter capsulatus</name>
    <name type="common">Rhodopseudomonas capsulata</name>
    <dbReference type="NCBI Taxonomy" id="1061"/>
    <lineage>
        <taxon>Bacteria</taxon>
        <taxon>Pseudomonadati</taxon>
        <taxon>Pseudomonadota</taxon>
        <taxon>Alphaproteobacteria</taxon>
        <taxon>Rhodobacterales</taxon>
        <taxon>Rhodobacter group</taxon>
        <taxon>Rhodobacter</taxon>
    </lineage>
</organism>
<dbReference type="AlphaFoldDB" id="A0A4U1K538"/>
<dbReference type="RefSeq" id="WP_136904483.1">
    <property type="nucleotide sequence ID" value="NZ_SWJZ01000006.1"/>
</dbReference>
<accession>A0A4U1K538</accession>
<dbReference type="InterPro" id="IPR041382">
    <property type="entry name" value="SH3_16"/>
</dbReference>
<reference evidence="6 7" key="1">
    <citation type="submission" date="2019-04" db="EMBL/GenBank/DDBJ databases">
        <title>Draft Whole-Genome sequence of the purple photosynthetic bacterium Rhodobacter capsulatus SP108 with an indigenous class A beta-lactamase.</title>
        <authorList>
            <person name="Robertson S."/>
            <person name="Meyer T.E."/>
            <person name="Kyndt J.A."/>
        </authorList>
    </citation>
    <scope>NUCLEOTIDE SEQUENCE [LARGE SCALE GENOMIC DNA]</scope>
    <source>
        <strain evidence="6 7">SP108</strain>
    </source>
</reference>
<evidence type="ECO:0000259" key="5">
    <source>
        <dbReference type="PROSITE" id="PS51935"/>
    </source>
</evidence>
<dbReference type="InterPro" id="IPR000064">
    <property type="entry name" value="NLP_P60_dom"/>
</dbReference>
<dbReference type="SUPFAM" id="SSF54001">
    <property type="entry name" value="Cysteine proteinases"/>
    <property type="match status" value="1"/>
</dbReference>
<name>A0A4U1K538_RHOCA</name>
<gene>
    <name evidence="6" type="ORF">FBT96_00695</name>
</gene>
<evidence type="ECO:0000256" key="4">
    <source>
        <dbReference type="ARBA" id="ARBA00022807"/>
    </source>
</evidence>
<keyword evidence="4" id="KW-0788">Thiol protease</keyword>
<keyword evidence="3" id="KW-0378">Hydrolase</keyword>
<dbReference type="InterPro" id="IPR038765">
    <property type="entry name" value="Papain-like_cys_pep_sf"/>
</dbReference>
<dbReference type="OrthoDB" id="9813368at2"/>
<protein>
    <submittedName>
        <fullName evidence="6">NlpC/P60 family protein</fullName>
    </submittedName>
</protein>
<evidence type="ECO:0000313" key="7">
    <source>
        <dbReference type="Proteomes" id="UP000310597"/>
    </source>
</evidence>
<dbReference type="Pfam" id="PF00877">
    <property type="entry name" value="NLPC_P60"/>
    <property type="match status" value="1"/>
</dbReference>
<dbReference type="PANTHER" id="PTHR47359:SF3">
    <property type="entry name" value="NLP_P60 DOMAIN-CONTAINING PROTEIN-RELATED"/>
    <property type="match status" value="1"/>
</dbReference>
<proteinExistence type="inferred from homology"/>
<evidence type="ECO:0000256" key="3">
    <source>
        <dbReference type="ARBA" id="ARBA00022801"/>
    </source>
</evidence>
<evidence type="ECO:0000256" key="2">
    <source>
        <dbReference type="ARBA" id="ARBA00022670"/>
    </source>
</evidence>
<dbReference type="GO" id="GO:0008234">
    <property type="term" value="F:cysteine-type peptidase activity"/>
    <property type="evidence" value="ECO:0007669"/>
    <property type="project" value="UniProtKB-KW"/>
</dbReference>
<dbReference type="PROSITE" id="PS51935">
    <property type="entry name" value="NLPC_P60"/>
    <property type="match status" value="1"/>
</dbReference>
<feature type="domain" description="NlpC/P60" evidence="5">
    <location>
        <begin position="151"/>
        <end position="275"/>
    </location>
</feature>
<comment type="caution">
    <text evidence="6">The sequence shown here is derived from an EMBL/GenBank/DDBJ whole genome shotgun (WGS) entry which is preliminary data.</text>
</comment>
<dbReference type="EMBL" id="SWJZ01000006">
    <property type="protein sequence ID" value="TKD26375.1"/>
    <property type="molecule type" value="Genomic_DNA"/>
</dbReference>
<evidence type="ECO:0000256" key="1">
    <source>
        <dbReference type="ARBA" id="ARBA00007074"/>
    </source>
</evidence>
<sequence length="275" mass="28792">MTDRRLVPFSGRVAHASLRGQIDAPAFSAGEPARIGAMLADLALDPGGPRERQWLHGAAVTVIDRRDGFAFAQAALDGACGWVPETALAAPVPATHVVASRGTHLYREASIKRGEIGALSLGARVAVLEVVGALARTPDGFIPASHLRPLTEPEPDPVAVAERLIGTPYLWGGNSAAGIDCSGLVQLAFTLAGRACPADSDQQRAAFGDFLPDNAPTERGDLFFWAGHVAIALEDSTLLHANGHAMQVSREPIGACLARIAATEGGRYFGRKRPG</sequence>
<dbReference type="Pfam" id="PF18348">
    <property type="entry name" value="SH3_16"/>
    <property type="match status" value="1"/>
</dbReference>
<dbReference type="InterPro" id="IPR051794">
    <property type="entry name" value="PG_Endopeptidase_C40"/>
</dbReference>
<dbReference type="Gene3D" id="3.90.1720.10">
    <property type="entry name" value="endopeptidase domain like (from Nostoc punctiforme)"/>
    <property type="match status" value="1"/>
</dbReference>
<comment type="similarity">
    <text evidence="1">Belongs to the peptidase C40 family.</text>
</comment>
<dbReference type="Proteomes" id="UP000310597">
    <property type="component" value="Unassembled WGS sequence"/>
</dbReference>
<keyword evidence="2" id="KW-0645">Protease</keyword>
<dbReference type="GO" id="GO:0006508">
    <property type="term" value="P:proteolysis"/>
    <property type="evidence" value="ECO:0007669"/>
    <property type="project" value="UniProtKB-KW"/>
</dbReference>
<evidence type="ECO:0000313" key="6">
    <source>
        <dbReference type="EMBL" id="TKD26375.1"/>
    </source>
</evidence>
<dbReference type="PANTHER" id="PTHR47359">
    <property type="entry name" value="PEPTIDOGLYCAN DL-ENDOPEPTIDASE CWLO"/>
    <property type="match status" value="1"/>
</dbReference>